<organism evidence="13 14">
    <name type="scientific">Cytospora mali</name>
    <name type="common">Apple Valsa canker fungus</name>
    <name type="synonym">Valsa mali</name>
    <dbReference type="NCBI Taxonomy" id="578113"/>
    <lineage>
        <taxon>Eukaryota</taxon>
        <taxon>Fungi</taxon>
        <taxon>Dikarya</taxon>
        <taxon>Ascomycota</taxon>
        <taxon>Pezizomycotina</taxon>
        <taxon>Sordariomycetes</taxon>
        <taxon>Sordariomycetidae</taxon>
        <taxon>Diaporthales</taxon>
        <taxon>Cytosporaceae</taxon>
        <taxon>Cytospora</taxon>
    </lineage>
</organism>
<dbReference type="InterPro" id="IPR011032">
    <property type="entry name" value="GroES-like_sf"/>
</dbReference>
<accession>A0A194VBT9</accession>
<dbReference type="Gene3D" id="3.90.180.10">
    <property type="entry name" value="Medium-chain alcohol dehydrogenases, catalytic domain"/>
    <property type="match status" value="1"/>
</dbReference>
<dbReference type="AlphaFoldDB" id="A0A194VBT9"/>
<evidence type="ECO:0000256" key="11">
    <source>
        <dbReference type="RuleBase" id="RU361277"/>
    </source>
</evidence>
<gene>
    <name evidence="13" type="ORF">VP1G_08534</name>
</gene>
<dbReference type="Gene3D" id="3.40.50.720">
    <property type="entry name" value="NAD(P)-binding Rossmann-like Domain"/>
    <property type="match status" value="1"/>
</dbReference>
<dbReference type="PANTHER" id="PTHR42683">
    <property type="entry name" value="ALDEHYDE REDUCTASE"/>
    <property type="match status" value="1"/>
</dbReference>
<evidence type="ECO:0000256" key="3">
    <source>
        <dbReference type="ARBA" id="ARBA00011738"/>
    </source>
</evidence>
<sequence>MGSASLKFEGWLGKTPDSVNGKMEWGSYEPKKWTEDDVDIEISHCGVCGSDMHTLKSGWGPTPYPCVVGHEIVGTAVRVGKNVKHIKTGQRVGVGAQARSCLQADCPDCTVHKESYCARETVNTYGSVYPGDEGKSYGGYADYNRTNGHFVVPIPDGLPSEYAAPMMCGGITVYSPLKHNGCGPGKTVGVVGVGGLGHFAVLFAKALGADRVVGISRKGDKKEDVLRLGADQYIATAEDEDWDKKNARTLDLIISTVSSPKMPMTGYLSLLKTHGTLIQVGAPDGGELPPINAFTLIGSGIKVGGSMVGSPSGEIPEMLQLAADKGIKPWVEERPLKEANKVIVDMEEGKARYRYVLVNENYGKH</sequence>
<evidence type="ECO:0000256" key="5">
    <source>
        <dbReference type="ARBA" id="ARBA00022723"/>
    </source>
</evidence>
<dbReference type="InterPro" id="IPR047109">
    <property type="entry name" value="CAD-like"/>
</dbReference>
<dbReference type="SUPFAM" id="SSF50129">
    <property type="entry name" value="GroES-like"/>
    <property type="match status" value="1"/>
</dbReference>
<evidence type="ECO:0000256" key="8">
    <source>
        <dbReference type="ARBA" id="ARBA00023002"/>
    </source>
</evidence>
<dbReference type="EC" id="1.1.1.2" evidence="9"/>
<dbReference type="Pfam" id="PF08240">
    <property type="entry name" value="ADH_N"/>
    <property type="match status" value="1"/>
</dbReference>
<protein>
    <recommendedName>
        <fullName evidence="9">alcohol dehydrogenase (NADP(+))</fullName>
        <ecNumber evidence="9">1.1.1.2</ecNumber>
    </recommendedName>
</protein>
<comment type="similarity">
    <text evidence="2 11">Belongs to the zinc-containing alcohol dehydrogenase family.</text>
</comment>
<keyword evidence="4" id="KW-0597">Phosphoprotein</keyword>
<proteinExistence type="inferred from homology"/>
<keyword evidence="7" id="KW-0521">NADP</keyword>
<evidence type="ECO:0000256" key="2">
    <source>
        <dbReference type="ARBA" id="ARBA00008072"/>
    </source>
</evidence>
<dbReference type="EMBL" id="KN714774">
    <property type="protein sequence ID" value="KUI61359.1"/>
    <property type="molecule type" value="Genomic_DNA"/>
</dbReference>
<dbReference type="Proteomes" id="UP000078576">
    <property type="component" value="Unassembled WGS sequence"/>
</dbReference>
<comment type="cofactor">
    <cofactor evidence="1 11">
        <name>Zn(2+)</name>
        <dbReference type="ChEBI" id="CHEBI:29105"/>
    </cofactor>
</comment>
<evidence type="ECO:0000256" key="10">
    <source>
        <dbReference type="ARBA" id="ARBA00050997"/>
    </source>
</evidence>
<dbReference type="OrthoDB" id="1879366at2759"/>
<dbReference type="PROSITE" id="PS00059">
    <property type="entry name" value="ADH_ZINC"/>
    <property type="match status" value="1"/>
</dbReference>
<dbReference type="Pfam" id="PF00107">
    <property type="entry name" value="ADH_zinc_N"/>
    <property type="match status" value="1"/>
</dbReference>
<dbReference type="GO" id="GO:0006066">
    <property type="term" value="P:alcohol metabolic process"/>
    <property type="evidence" value="ECO:0007669"/>
    <property type="project" value="UniProtKB-ARBA"/>
</dbReference>
<evidence type="ECO:0000259" key="12">
    <source>
        <dbReference type="SMART" id="SM00829"/>
    </source>
</evidence>
<evidence type="ECO:0000313" key="14">
    <source>
        <dbReference type="Proteomes" id="UP000078576"/>
    </source>
</evidence>
<reference evidence="14" key="1">
    <citation type="submission" date="2014-12" db="EMBL/GenBank/DDBJ databases">
        <title>Genome Sequence of Valsa Canker Pathogens Uncovers a Specific Adaption of Colonization on Woody Bark.</title>
        <authorList>
            <person name="Yin Z."/>
            <person name="Liu H."/>
            <person name="Gao X."/>
            <person name="Li Z."/>
            <person name="Song N."/>
            <person name="Ke X."/>
            <person name="Dai Q."/>
            <person name="Wu Y."/>
            <person name="Sun Y."/>
            <person name="Xu J.-R."/>
            <person name="Kang Z.K."/>
            <person name="Wang L."/>
            <person name="Huang L."/>
        </authorList>
    </citation>
    <scope>NUCLEOTIDE SEQUENCE [LARGE SCALE GENOMIC DNA]</scope>
    <source>
        <strain evidence="14">SXYL134</strain>
    </source>
</reference>
<feature type="domain" description="Enoyl reductase (ER)" evidence="12">
    <location>
        <begin position="18"/>
        <end position="357"/>
    </location>
</feature>
<dbReference type="InterPro" id="IPR013154">
    <property type="entry name" value="ADH-like_N"/>
</dbReference>
<dbReference type="InterPro" id="IPR036291">
    <property type="entry name" value="NAD(P)-bd_dom_sf"/>
</dbReference>
<evidence type="ECO:0000256" key="6">
    <source>
        <dbReference type="ARBA" id="ARBA00022833"/>
    </source>
</evidence>
<dbReference type="STRING" id="694573.A0A194VBT9"/>
<comment type="subunit">
    <text evidence="3">Homodimer.</text>
</comment>
<evidence type="ECO:0000256" key="7">
    <source>
        <dbReference type="ARBA" id="ARBA00022857"/>
    </source>
</evidence>
<dbReference type="CDD" id="cd05283">
    <property type="entry name" value="CAD1"/>
    <property type="match status" value="1"/>
</dbReference>
<dbReference type="SMART" id="SM00829">
    <property type="entry name" value="PKS_ER"/>
    <property type="match status" value="1"/>
</dbReference>
<dbReference type="GO" id="GO:0008106">
    <property type="term" value="F:alcohol dehydrogenase (NADP+) activity"/>
    <property type="evidence" value="ECO:0007669"/>
    <property type="project" value="UniProtKB-EC"/>
</dbReference>
<dbReference type="FunFam" id="3.40.50.720:FF:000158">
    <property type="entry name" value="Zinc-binding alcohol dehydrogenase"/>
    <property type="match status" value="1"/>
</dbReference>
<keyword evidence="6 11" id="KW-0862">Zinc</keyword>
<evidence type="ECO:0000256" key="4">
    <source>
        <dbReference type="ARBA" id="ARBA00022553"/>
    </source>
</evidence>
<evidence type="ECO:0000256" key="1">
    <source>
        <dbReference type="ARBA" id="ARBA00001947"/>
    </source>
</evidence>
<dbReference type="SUPFAM" id="SSF51735">
    <property type="entry name" value="NAD(P)-binding Rossmann-fold domains"/>
    <property type="match status" value="1"/>
</dbReference>
<keyword evidence="5 11" id="KW-0479">Metal-binding</keyword>
<evidence type="ECO:0000313" key="13">
    <source>
        <dbReference type="EMBL" id="KUI61359.1"/>
    </source>
</evidence>
<evidence type="ECO:0000256" key="9">
    <source>
        <dbReference type="ARBA" id="ARBA00024074"/>
    </source>
</evidence>
<name>A0A194VBT9_CYTMA</name>
<dbReference type="InterPro" id="IPR013149">
    <property type="entry name" value="ADH-like_C"/>
</dbReference>
<dbReference type="InterPro" id="IPR002328">
    <property type="entry name" value="ADH_Zn_CS"/>
</dbReference>
<dbReference type="GO" id="GO:0008270">
    <property type="term" value="F:zinc ion binding"/>
    <property type="evidence" value="ECO:0007669"/>
    <property type="project" value="InterPro"/>
</dbReference>
<keyword evidence="14" id="KW-1185">Reference proteome</keyword>
<keyword evidence="8" id="KW-0560">Oxidoreductase</keyword>
<dbReference type="InterPro" id="IPR020843">
    <property type="entry name" value="ER"/>
</dbReference>
<comment type="catalytic activity">
    <reaction evidence="10">
        <text>a primary alcohol + NADP(+) = an aldehyde + NADPH + H(+)</text>
        <dbReference type="Rhea" id="RHEA:15937"/>
        <dbReference type="ChEBI" id="CHEBI:15378"/>
        <dbReference type="ChEBI" id="CHEBI:15734"/>
        <dbReference type="ChEBI" id="CHEBI:17478"/>
        <dbReference type="ChEBI" id="CHEBI:57783"/>
        <dbReference type="ChEBI" id="CHEBI:58349"/>
        <dbReference type="EC" id="1.1.1.2"/>
    </reaction>
    <physiologicalReaction direction="left-to-right" evidence="10">
        <dbReference type="Rhea" id="RHEA:15938"/>
    </physiologicalReaction>
    <physiologicalReaction direction="right-to-left" evidence="10">
        <dbReference type="Rhea" id="RHEA:15939"/>
    </physiologicalReaction>
</comment>